<accession>A0A6H2DPX9</accession>
<name>A0A6H2DPX9_9SPHN</name>
<evidence type="ECO:0008006" key="3">
    <source>
        <dbReference type="Google" id="ProtNLM"/>
    </source>
</evidence>
<sequence>MTAIAHPPSASKPVSRKLPMALLILLAGLLIAFLTIFLTKSEAEQFDPLDENLPLAFGPKNFDAAIEKLDQRVDLNKERVARDGEQWSYQEGLALAALSRAQLSAEFEDYLLAAKSIDRAASLAPEGAGPGLAIGVVNLSLHRNRKAAEGIELAAASVVKPDVGDLVELEAMRGDIAIYGGYYSVAFEHFERATAQLKDAGTLFRLANWHKYRGEFDQAIALYNDGAKIVRSRTPQRLAVYLLQIGALELQQGNWDIARRYFERADAVFPGYWLSQAHVAQMDAAQGNFAKAEKAYLDIIARTDNPDVMAALITLYKHEGRDREATVWSKRAGAIWDKRVNLLPETYYDHAFDHAMGVGDVKLALALAQKNYTARPYGDAAIGLARGLVANGEPGQAISLLEKQEKAGWRSVELFAAMANAYEAVGMDQKATEKKNRTLAINPKAFTEAAGLLAFGSH</sequence>
<dbReference type="RefSeq" id="WP_168820677.1">
    <property type="nucleotide sequence ID" value="NZ_CP051217.1"/>
</dbReference>
<reference evidence="1 2" key="1">
    <citation type="submission" date="2020-04" db="EMBL/GenBank/DDBJ databases">
        <title>Genome sequence for Sphingorhabdus sp. strain M1.</title>
        <authorList>
            <person name="Park S.-J."/>
        </authorList>
    </citation>
    <scope>NUCLEOTIDE SEQUENCE [LARGE SCALE GENOMIC DNA]</scope>
    <source>
        <strain evidence="1 2">JK6</strain>
    </source>
</reference>
<dbReference type="PANTHER" id="PTHR12558">
    <property type="entry name" value="CELL DIVISION CYCLE 16,23,27"/>
    <property type="match status" value="1"/>
</dbReference>
<proteinExistence type="predicted"/>
<organism evidence="1 2">
    <name type="scientific">Parasphingorhabdus halotolerans</name>
    <dbReference type="NCBI Taxonomy" id="2725558"/>
    <lineage>
        <taxon>Bacteria</taxon>
        <taxon>Pseudomonadati</taxon>
        <taxon>Pseudomonadota</taxon>
        <taxon>Alphaproteobacteria</taxon>
        <taxon>Sphingomonadales</taxon>
        <taxon>Sphingomonadaceae</taxon>
        <taxon>Parasphingorhabdus</taxon>
    </lineage>
</organism>
<keyword evidence="2" id="KW-1185">Reference proteome</keyword>
<evidence type="ECO:0000313" key="1">
    <source>
        <dbReference type="EMBL" id="QJB70394.1"/>
    </source>
</evidence>
<evidence type="ECO:0000313" key="2">
    <source>
        <dbReference type="Proteomes" id="UP000501600"/>
    </source>
</evidence>
<dbReference type="AlphaFoldDB" id="A0A6H2DPX9"/>
<protein>
    <recommendedName>
        <fullName evidence="3">Tetratricopeptide repeat protein</fullName>
    </recommendedName>
</protein>
<dbReference type="Proteomes" id="UP000501600">
    <property type="component" value="Chromosome"/>
</dbReference>
<dbReference type="Gene3D" id="1.25.40.10">
    <property type="entry name" value="Tetratricopeptide repeat domain"/>
    <property type="match status" value="2"/>
</dbReference>
<dbReference type="PANTHER" id="PTHR12558:SF13">
    <property type="entry name" value="CELL DIVISION CYCLE PROTEIN 27 HOMOLOG"/>
    <property type="match status" value="1"/>
</dbReference>
<gene>
    <name evidence="1" type="ORF">HF685_14900</name>
</gene>
<dbReference type="EMBL" id="CP051217">
    <property type="protein sequence ID" value="QJB70394.1"/>
    <property type="molecule type" value="Genomic_DNA"/>
</dbReference>
<dbReference type="Pfam" id="PF13424">
    <property type="entry name" value="TPR_12"/>
    <property type="match status" value="1"/>
</dbReference>
<dbReference type="InterPro" id="IPR011990">
    <property type="entry name" value="TPR-like_helical_dom_sf"/>
</dbReference>
<dbReference type="SUPFAM" id="SSF48452">
    <property type="entry name" value="TPR-like"/>
    <property type="match status" value="1"/>
</dbReference>
<dbReference type="InterPro" id="IPR019734">
    <property type="entry name" value="TPR_rpt"/>
</dbReference>
<dbReference type="KEGG" id="phao:HF685_14900"/>
<dbReference type="SMART" id="SM00028">
    <property type="entry name" value="TPR"/>
    <property type="match status" value="4"/>
</dbReference>
<dbReference type="SUPFAM" id="SSF81901">
    <property type="entry name" value="HCP-like"/>
    <property type="match status" value="1"/>
</dbReference>